<dbReference type="InterPro" id="IPR044946">
    <property type="entry name" value="Restrct_endonuc_typeI_TRD_sf"/>
</dbReference>
<evidence type="ECO:0000313" key="6">
    <source>
        <dbReference type="EMBL" id="RKD90429.1"/>
    </source>
</evidence>
<feature type="domain" description="Type I restriction modification DNA specificity" evidence="5">
    <location>
        <begin position="7"/>
        <end position="184"/>
    </location>
</feature>
<dbReference type="AlphaFoldDB" id="A0A419W4Q3"/>
<feature type="coiled-coil region" evidence="4">
    <location>
        <begin position="383"/>
        <end position="410"/>
    </location>
</feature>
<sequence length="535" mass="60642">MEKSNVPINWVKIKVVEISEIIRGVSYSKNDATSIKSESNCLILRGGNIQDGNVVIDDDCVYVDSGLVKSSQFLRKNDIVIVGSTGSKALIGKAAICNEDRNDIAFGAFLMLLRPNKLITGRYFDYFFLSDFYRQEIRQLAGGININNIRKEHIENLVFPLPPLAEQQRIVAKLDSLFARIEKLKASMERIPQLLKDFRQAVLTQAVTGKLTEEWREGRELEEWESSSIGKLFDVKTGATPNRSTTGYYSNGTIPWLKSGQVKNELIFEAEEYITEIAVKETNAKIFPIDTLLVAMYGEGKTRGQVGWMKLEAATNQAVAALVNEAMPLITRSYVFFYCLSQYNEIRAKAEGGNQPNLNLSKIKNWEIQIPSIDEQKEIVRRVESLFAKADSLEAQYQNLKGNLEQLPQALLAKAFRGELVEQLPTDGDARDLLAEIQELKGETAAKGRSRTSTAVRKKSTIKNMDIESIIKEHFKDEKFSFDDLKRVTKGDYETIQKKVFELLKRKKGWGLVQEFDDGRKQMMLKSRNYETKKG</sequence>
<dbReference type="Pfam" id="PF01420">
    <property type="entry name" value="Methylase_S"/>
    <property type="match status" value="2"/>
</dbReference>
<gene>
    <name evidence="6" type="ORF">BC643_0768</name>
</gene>
<dbReference type="SUPFAM" id="SSF116734">
    <property type="entry name" value="DNA methylase specificity domain"/>
    <property type="match status" value="2"/>
</dbReference>
<evidence type="ECO:0000259" key="5">
    <source>
        <dbReference type="Pfam" id="PF01420"/>
    </source>
</evidence>
<dbReference type="CDD" id="cd17252">
    <property type="entry name" value="RMtype1_S_EcoKI-TRD1-CR1_like"/>
    <property type="match status" value="1"/>
</dbReference>
<dbReference type="GO" id="GO:0003677">
    <property type="term" value="F:DNA binding"/>
    <property type="evidence" value="ECO:0007669"/>
    <property type="project" value="UniProtKB-KW"/>
</dbReference>
<evidence type="ECO:0000256" key="2">
    <source>
        <dbReference type="ARBA" id="ARBA00022747"/>
    </source>
</evidence>
<organism evidence="6 7">
    <name type="scientific">Mangrovibacterium diazotrophicum</name>
    <dbReference type="NCBI Taxonomy" id="1261403"/>
    <lineage>
        <taxon>Bacteria</taxon>
        <taxon>Pseudomonadati</taxon>
        <taxon>Bacteroidota</taxon>
        <taxon>Bacteroidia</taxon>
        <taxon>Marinilabiliales</taxon>
        <taxon>Prolixibacteraceae</taxon>
        <taxon>Mangrovibacterium</taxon>
    </lineage>
</organism>
<dbReference type="InterPro" id="IPR000055">
    <property type="entry name" value="Restrct_endonuc_typeI_TRD"/>
</dbReference>
<comment type="similarity">
    <text evidence="1">Belongs to the type-I restriction system S methylase family.</text>
</comment>
<dbReference type="RefSeq" id="WP_120271836.1">
    <property type="nucleotide sequence ID" value="NZ_RAPN01000001.1"/>
</dbReference>
<keyword evidence="7" id="KW-1185">Reference proteome</keyword>
<reference evidence="6 7" key="1">
    <citation type="submission" date="2018-09" db="EMBL/GenBank/DDBJ databases">
        <title>Genomic Encyclopedia of Archaeal and Bacterial Type Strains, Phase II (KMG-II): from individual species to whole genera.</title>
        <authorList>
            <person name="Goeker M."/>
        </authorList>
    </citation>
    <scope>NUCLEOTIDE SEQUENCE [LARGE SCALE GENOMIC DNA]</scope>
    <source>
        <strain evidence="6 7">DSM 27148</strain>
    </source>
</reference>
<protein>
    <submittedName>
        <fullName evidence="6">Type I restriction enzyme S subunit</fullName>
    </submittedName>
</protein>
<dbReference type="GO" id="GO:0009307">
    <property type="term" value="P:DNA restriction-modification system"/>
    <property type="evidence" value="ECO:0007669"/>
    <property type="project" value="UniProtKB-KW"/>
</dbReference>
<dbReference type="Proteomes" id="UP000283387">
    <property type="component" value="Unassembled WGS sequence"/>
</dbReference>
<accession>A0A419W4Q3</accession>
<dbReference type="PANTHER" id="PTHR43140">
    <property type="entry name" value="TYPE-1 RESTRICTION ENZYME ECOKI SPECIFICITY PROTEIN"/>
    <property type="match status" value="1"/>
</dbReference>
<keyword evidence="2" id="KW-0680">Restriction system</keyword>
<dbReference type="OrthoDB" id="2234796at2"/>
<proteinExistence type="inferred from homology"/>
<keyword evidence="4" id="KW-0175">Coiled coil</keyword>
<evidence type="ECO:0000313" key="7">
    <source>
        <dbReference type="Proteomes" id="UP000283387"/>
    </source>
</evidence>
<dbReference type="EMBL" id="RAPN01000001">
    <property type="protein sequence ID" value="RKD90429.1"/>
    <property type="molecule type" value="Genomic_DNA"/>
</dbReference>
<dbReference type="PANTHER" id="PTHR43140:SF1">
    <property type="entry name" value="TYPE I RESTRICTION ENZYME ECOKI SPECIFICITY SUBUNIT"/>
    <property type="match status" value="1"/>
</dbReference>
<evidence type="ECO:0000256" key="4">
    <source>
        <dbReference type="SAM" id="Coils"/>
    </source>
</evidence>
<dbReference type="InterPro" id="IPR051212">
    <property type="entry name" value="Type-I_RE_S_subunit"/>
</dbReference>
<evidence type="ECO:0000256" key="3">
    <source>
        <dbReference type="ARBA" id="ARBA00023125"/>
    </source>
</evidence>
<evidence type="ECO:0000256" key="1">
    <source>
        <dbReference type="ARBA" id="ARBA00010923"/>
    </source>
</evidence>
<name>A0A419W4Q3_9BACT</name>
<keyword evidence="3" id="KW-0238">DNA-binding</keyword>
<comment type="caution">
    <text evidence="6">The sequence shown here is derived from an EMBL/GenBank/DDBJ whole genome shotgun (WGS) entry which is preliminary data.</text>
</comment>
<feature type="domain" description="Type I restriction modification DNA specificity" evidence="5">
    <location>
        <begin position="222"/>
        <end position="397"/>
    </location>
</feature>
<dbReference type="Gene3D" id="3.90.220.20">
    <property type="entry name" value="DNA methylase specificity domains"/>
    <property type="match status" value="2"/>
</dbReference>